<comment type="caution">
    <text evidence="2">The sequence shown here is derived from an EMBL/GenBank/DDBJ whole genome shotgun (WGS) entry which is preliminary data.</text>
</comment>
<dbReference type="Proteomes" id="UP001140949">
    <property type="component" value="Unassembled WGS sequence"/>
</dbReference>
<feature type="compositionally biased region" description="Basic and acidic residues" evidence="1">
    <location>
        <begin position="83"/>
        <end position="98"/>
    </location>
</feature>
<sequence>MAKERKLQLHRQENFEMIEMEARRERVKMNVALLKKEEEEKRSTGGGLRQSKNIGKDGSPDLNSFIQQFPGASFDNKGTGNKEVSDTKDGVDTKDRSTEPSGSGESFKPGTWQPPT</sequence>
<reference evidence="2" key="2">
    <citation type="submission" date="2023-04" db="EMBL/GenBank/DDBJ databases">
        <authorList>
            <person name="Bruccoleri R.E."/>
            <person name="Oakeley E.J."/>
            <person name="Faust A.-M."/>
            <person name="Dessus-Babus S."/>
            <person name="Altorfer M."/>
            <person name="Burckhardt D."/>
            <person name="Oertli M."/>
            <person name="Naumann U."/>
            <person name="Petersen F."/>
            <person name="Wong J."/>
        </authorList>
    </citation>
    <scope>NUCLEOTIDE SEQUENCE</scope>
    <source>
        <strain evidence="2">GSM-AAB239-AS_SAM_17_03QT</strain>
        <tissue evidence="2">Leaf</tissue>
    </source>
</reference>
<evidence type="ECO:0000256" key="1">
    <source>
        <dbReference type="SAM" id="MobiDB-lite"/>
    </source>
</evidence>
<dbReference type="AlphaFoldDB" id="A0AAX6HB35"/>
<dbReference type="EMBL" id="JANAVB010011394">
    <property type="protein sequence ID" value="KAJ6837605.1"/>
    <property type="molecule type" value="Genomic_DNA"/>
</dbReference>
<evidence type="ECO:0000313" key="2">
    <source>
        <dbReference type="EMBL" id="KAJ6837605.1"/>
    </source>
</evidence>
<evidence type="ECO:0000313" key="3">
    <source>
        <dbReference type="EMBL" id="KAJ6849331.1"/>
    </source>
</evidence>
<evidence type="ECO:0000313" key="4">
    <source>
        <dbReference type="Proteomes" id="UP001140949"/>
    </source>
</evidence>
<name>A0AAX6HB35_IRIPA</name>
<protein>
    <submittedName>
        <fullName evidence="2">Mimitin, mitochondrial isoform X2</fullName>
    </submittedName>
</protein>
<reference evidence="2" key="1">
    <citation type="journal article" date="2023" name="GigaByte">
        <title>Genome assembly of the bearded iris, Iris pallida Lam.</title>
        <authorList>
            <person name="Bruccoleri R.E."/>
            <person name="Oakeley E.J."/>
            <person name="Faust A.M.E."/>
            <person name="Altorfer M."/>
            <person name="Dessus-Babus S."/>
            <person name="Burckhardt D."/>
            <person name="Oertli M."/>
            <person name="Naumann U."/>
            <person name="Petersen F."/>
            <person name="Wong J."/>
        </authorList>
    </citation>
    <scope>NUCLEOTIDE SEQUENCE</scope>
    <source>
        <strain evidence="2">GSM-AAB239-AS_SAM_17_03QT</strain>
    </source>
</reference>
<organism evidence="2 4">
    <name type="scientific">Iris pallida</name>
    <name type="common">Sweet iris</name>
    <dbReference type="NCBI Taxonomy" id="29817"/>
    <lineage>
        <taxon>Eukaryota</taxon>
        <taxon>Viridiplantae</taxon>
        <taxon>Streptophyta</taxon>
        <taxon>Embryophyta</taxon>
        <taxon>Tracheophyta</taxon>
        <taxon>Spermatophyta</taxon>
        <taxon>Magnoliopsida</taxon>
        <taxon>Liliopsida</taxon>
        <taxon>Asparagales</taxon>
        <taxon>Iridaceae</taxon>
        <taxon>Iridoideae</taxon>
        <taxon>Irideae</taxon>
        <taxon>Iris</taxon>
    </lineage>
</organism>
<accession>A0AAX6HB35</accession>
<keyword evidence="4" id="KW-1185">Reference proteome</keyword>
<proteinExistence type="predicted"/>
<dbReference type="EMBL" id="JANAVB010003599">
    <property type="protein sequence ID" value="KAJ6849331.1"/>
    <property type="molecule type" value="Genomic_DNA"/>
</dbReference>
<gene>
    <name evidence="2" type="ORF">M6B38_119740</name>
    <name evidence="3" type="ORF">M6B38_270080</name>
</gene>
<feature type="compositionally biased region" description="Basic and acidic residues" evidence="1">
    <location>
        <begin position="34"/>
        <end position="43"/>
    </location>
</feature>
<feature type="region of interest" description="Disordered" evidence="1">
    <location>
        <begin position="34"/>
        <end position="116"/>
    </location>
</feature>